<organism evidence="6 7">
    <name type="scientific">Zymoseptoria brevis</name>
    <dbReference type="NCBI Taxonomy" id="1047168"/>
    <lineage>
        <taxon>Eukaryota</taxon>
        <taxon>Fungi</taxon>
        <taxon>Dikarya</taxon>
        <taxon>Ascomycota</taxon>
        <taxon>Pezizomycotina</taxon>
        <taxon>Dothideomycetes</taxon>
        <taxon>Dothideomycetidae</taxon>
        <taxon>Mycosphaerellales</taxon>
        <taxon>Mycosphaerellaceae</taxon>
        <taxon>Zymoseptoria</taxon>
    </lineage>
</organism>
<accession>A0A0F4G7V1</accession>
<dbReference type="GO" id="GO:0000324">
    <property type="term" value="C:fungal-type vacuole"/>
    <property type="evidence" value="ECO:0007669"/>
    <property type="project" value="TreeGrafter"/>
</dbReference>
<evidence type="ECO:0000256" key="3">
    <source>
        <dbReference type="ARBA" id="ARBA00022989"/>
    </source>
</evidence>
<protein>
    <submittedName>
        <fullName evidence="6">Uncharacterized protein</fullName>
    </submittedName>
</protein>
<dbReference type="Pfam" id="PF04479">
    <property type="entry name" value="RTA1"/>
    <property type="match status" value="1"/>
</dbReference>
<keyword evidence="2 5" id="KW-0812">Transmembrane</keyword>
<evidence type="ECO:0000256" key="1">
    <source>
        <dbReference type="ARBA" id="ARBA00004141"/>
    </source>
</evidence>
<gene>
    <name evidence="6" type="ORF">TI39_contig4318g00003</name>
</gene>
<keyword evidence="3 5" id="KW-1133">Transmembrane helix</keyword>
<dbReference type="STRING" id="1047168.A0A0F4G7V1"/>
<dbReference type="GO" id="GO:0005886">
    <property type="term" value="C:plasma membrane"/>
    <property type="evidence" value="ECO:0007669"/>
    <property type="project" value="TreeGrafter"/>
</dbReference>
<dbReference type="PANTHER" id="PTHR31465:SF9">
    <property type="entry name" value="SPHINGOID LONG-CHAIN BASE TRANSPORTER RSB1"/>
    <property type="match status" value="1"/>
</dbReference>
<proteinExistence type="predicted"/>
<dbReference type="Proteomes" id="UP000033647">
    <property type="component" value="Unassembled WGS sequence"/>
</dbReference>
<evidence type="ECO:0000256" key="5">
    <source>
        <dbReference type="SAM" id="Phobius"/>
    </source>
</evidence>
<evidence type="ECO:0000256" key="4">
    <source>
        <dbReference type="ARBA" id="ARBA00023136"/>
    </source>
</evidence>
<keyword evidence="4 5" id="KW-0472">Membrane</keyword>
<feature type="transmembrane region" description="Helical" evidence="5">
    <location>
        <begin position="76"/>
        <end position="100"/>
    </location>
</feature>
<reference evidence="6 7" key="1">
    <citation type="submission" date="2015-03" db="EMBL/GenBank/DDBJ databases">
        <title>RNA-seq based gene annotation and comparative genomics of four Zymoseptoria species reveal species-specific pathogenicity related genes and transposable element activity.</title>
        <authorList>
            <person name="Grandaubert J."/>
            <person name="Bhattacharyya A."/>
            <person name="Stukenbrock E.H."/>
        </authorList>
    </citation>
    <scope>NUCLEOTIDE SEQUENCE [LARGE SCALE GENOMIC DNA]</scope>
    <source>
        <strain evidence="6 7">Zb18110</strain>
    </source>
</reference>
<dbReference type="AlphaFoldDB" id="A0A0F4G7V1"/>
<name>A0A0F4G7V1_9PEZI</name>
<evidence type="ECO:0000313" key="6">
    <source>
        <dbReference type="EMBL" id="KJX93431.1"/>
    </source>
</evidence>
<feature type="transmembrane region" description="Helical" evidence="5">
    <location>
        <begin position="47"/>
        <end position="64"/>
    </location>
</feature>
<evidence type="ECO:0000313" key="7">
    <source>
        <dbReference type="Proteomes" id="UP000033647"/>
    </source>
</evidence>
<dbReference type="PANTHER" id="PTHR31465">
    <property type="entry name" value="PROTEIN RTA1-RELATED"/>
    <property type="match status" value="1"/>
</dbReference>
<dbReference type="OrthoDB" id="4521223at2759"/>
<dbReference type="InterPro" id="IPR007568">
    <property type="entry name" value="RTA1"/>
</dbReference>
<sequence>MSLDLQSQWPHSFIGCNYTIEKHDCTTATCCVAQSNFLYVPEYWPNLFYAILFGVFILPQLFLGMKYKAWGLHGRYLIALTIAPVFITAAIYICLTRIIIMYGEHLSSFRPRTIAIAFMSSDFMSLSFSKLREAPSLRQPTMALIPSRLAWTS</sequence>
<comment type="subcellular location">
    <subcellularLocation>
        <location evidence="1">Membrane</location>
        <topology evidence="1">Multi-pass membrane protein</topology>
    </subcellularLocation>
</comment>
<evidence type="ECO:0000256" key="2">
    <source>
        <dbReference type="ARBA" id="ARBA00022692"/>
    </source>
</evidence>
<dbReference type="EMBL" id="LAFY01004277">
    <property type="protein sequence ID" value="KJX93431.1"/>
    <property type="molecule type" value="Genomic_DNA"/>
</dbReference>
<keyword evidence="7" id="KW-1185">Reference proteome</keyword>
<comment type="caution">
    <text evidence="6">The sequence shown here is derived from an EMBL/GenBank/DDBJ whole genome shotgun (WGS) entry which is preliminary data.</text>
</comment>